<feature type="compositionally biased region" description="Acidic residues" evidence="1">
    <location>
        <begin position="294"/>
        <end position="305"/>
    </location>
</feature>
<feature type="compositionally biased region" description="Basic residues" evidence="1">
    <location>
        <begin position="271"/>
        <end position="284"/>
    </location>
</feature>
<evidence type="ECO:0000256" key="1">
    <source>
        <dbReference type="SAM" id="MobiDB-lite"/>
    </source>
</evidence>
<accession>A0A9P8CFX0</accession>
<evidence type="ECO:0000313" key="2">
    <source>
        <dbReference type="EMBL" id="KAG9243811.1"/>
    </source>
</evidence>
<organism evidence="2 3">
    <name type="scientific">Calycina marina</name>
    <dbReference type="NCBI Taxonomy" id="1763456"/>
    <lineage>
        <taxon>Eukaryota</taxon>
        <taxon>Fungi</taxon>
        <taxon>Dikarya</taxon>
        <taxon>Ascomycota</taxon>
        <taxon>Pezizomycotina</taxon>
        <taxon>Leotiomycetes</taxon>
        <taxon>Helotiales</taxon>
        <taxon>Pezizellaceae</taxon>
        <taxon>Calycina</taxon>
    </lineage>
</organism>
<dbReference type="EMBL" id="MU253949">
    <property type="protein sequence ID" value="KAG9243811.1"/>
    <property type="molecule type" value="Genomic_DNA"/>
</dbReference>
<proteinExistence type="predicted"/>
<dbReference type="OrthoDB" id="3563877at2759"/>
<keyword evidence="3" id="KW-1185">Reference proteome</keyword>
<feature type="compositionally biased region" description="Basic and acidic residues" evidence="1">
    <location>
        <begin position="141"/>
        <end position="163"/>
    </location>
</feature>
<sequence length="305" mass="35437">MSKLFCTLAWYHDGGTLKPQLLISSTPGTNIVMKGTDWKGSRFKNMNATVGSRDRIEYSFSGGRHVTRASLVMNTSVILPPMIWLSNHPAGAPTKKGPRGDPKWKALEEAKRVHEAKRKCVDYIPHEDPEVRIKDRHRERKKQERKEREEKCSQSEDEKDEKPGRRRQMLEASPPNRESFPSRSRRQFTNLENRSYDFTDEVLQAKRQSIPDAETRRRDRQRRLRASSSPLPARPYYDSPPPEYKYVEPEPEGRRPQRYYPIRSESEPGARLRRSNRHRYRSKLRGSDGREDGDQFDGDGDGAGD</sequence>
<feature type="compositionally biased region" description="Basic and acidic residues" evidence="1">
    <location>
        <begin position="245"/>
        <end position="255"/>
    </location>
</feature>
<feature type="compositionally biased region" description="Polar residues" evidence="1">
    <location>
        <begin position="179"/>
        <end position="193"/>
    </location>
</feature>
<comment type="caution">
    <text evidence="2">The sequence shown here is derived from an EMBL/GenBank/DDBJ whole genome shotgun (WGS) entry which is preliminary data.</text>
</comment>
<name>A0A9P8CFX0_9HELO</name>
<dbReference type="Proteomes" id="UP000887226">
    <property type="component" value="Unassembled WGS sequence"/>
</dbReference>
<reference evidence="2" key="1">
    <citation type="journal article" date="2021" name="IMA Fungus">
        <title>Genomic characterization of three marine fungi, including Emericellopsis atlantica sp. nov. with signatures of a generalist lifestyle and marine biomass degradation.</title>
        <authorList>
            <person name="Hagestad O.C."/>
            <person name="Hou L."/>
            <person name="Andersen J.H."/>
            <person name="Hansen E.H."/>
            <person name="Altermark B."/>
            <person name="Li C."/>
            <person name="Kuhnert E."/>
            <person name="Cox R.J."/>
            <person name="Crous P.W."/>
            <person name="Spatafora J.W."/>
            <person name="Lail K."/>
            <person name="Amirebrahimi M."/>
            <person name="Lipzen A."/>
            <person name="Pangilinan J."/>
            <person name="Andreopoulos W."/>
            <person name="Hayes R.D."/>
            <person name="Ng V."/>
            <person name="Grigoriev I.V."/>
            <person name="Jackson S.A."/>
            <person name="Sutton T.D.S."/>
            <person name="Dobson A.D.W."/>
            <person name="Rama T."/>
        </authorList>
    </citation>
    <scope>NUCLEOTIDE SEQUENCE</scope>
    <source>
        <strain evidence="2">TRa3180A</strain>
    </source>
</reference>
<feature type="region of interest" description="Disordered" evidence="1">
    <location>
        <begin position="132"/>
        <end position="305"/>
    </location>
</feature>
<evidence type="ECO:0000313" key="3">
    <source>
        <dbReference type="Proteomes" id="UP000887226"/>
    </source>
</evidence>
<dbReference type="AlphaFoldDB" id="A0A9P8CFX0"/>
<gene>
    <name evidence="2" type="ORF">BJ878DRAFT_480749</name>
</gene>
<protein>
    <submittedName>
        <fullName evidence="2">Uncharacterized protein</fullName>
    </submittedName>
</protein>